<accession>C0PTQ3</accession>
<name>C0PTQ3_PICSI</name>
<dbReference type="AlphaFoldDB" id="C0PTQ3"/>
<dbReference type="EMBL" id="BT071746">
    <property type="protein sequence ID" value="ACN41193.1"/>
    <property type="molecule type" value="mRNA"/>
</dbReference>
<sequence>MQGSVGGRKGQLSIVAEIFEVTPSLFVVELKKAAGDTLDYEKFYEEKLRPGLKDIVWAWHGDTDIKN</sequence>
<protein>
    <submittedName>
        <fullName evidence="1">Uncharacterized protein</fullName>
    </submittedName>
</protein>
<dbReference type="CDD" id="cd12195">
    <property type="entry name" value="CIPK_C"/>
    <property type="match status" value="1"/>
</dbReference>
<proteinExistence type="evidence at transcript level"/>
<organism evidence="1">
    <name type="scientific">Picea sitchensis</name>
    <name type="common">Sitka spruce</name>
    <name type="synonym">Pinus sitchensis</name>
    <dbReference type="NCBI Taxonomy" id="3332"/>
    <lineage>
        <taxon>Eukaryota</taxon>
        <taxon>Viridiplantae</taxon>
        <taxon>Streptophyta</taxon>
        <taxon>Embryophyta</taxon>
        <taxon>Tracheophyta</taxon>
        <taxon>Spermatophyta</taxon>
        <taxon>Pinopsida</taxon>
        <taxon>Pinidae</taxon>
        <taxon>Conifers I</taxon>
        <taxon>Pinales</taxon>
        <taxon>Pinaceae</taxon>
        <taxon>Picea</taxon>
    </lineage>
</organism>
<dbReference type="Gene3D" id="3.30.310.80">
    <property type="entry name" value="Kinase associated domain 1, KA1"/>
    <property type="match status" value="1"/>
</dbReference>
<evidence type="ECO:0000313" key="1">
    <source>
        <dbReference type="EMBL" id="ACN41193.1"/>
    </source>
</evidence>
<reference evidence="1" key="1">
    <citation type="submission" date="2009-02" db="EMBL/GenBank/DDBJ databases">
        <title>Full length sequence-verified cDNA sequences from Sitka spruce (Picea sitchensis).</title>
        <authorList>
            <person name="Reid K.E."/>
            <person name="Liao N."/>
            <person name="Ralph S."/>
            <person name="Kolosova N."/>
            <person name="Oddy C."/>
            <person name="Moore R."/>
            <person name="Mayo M."/>
            <person name="Wagner S."/>
            <person name="King J."/>
            <person name="Yanchuk A."/>
            <person name="Holt R."/>
            <person name="Jones S."/>
            <person name="Marra M."/>
            <person name="Ritland C.E."/>
            <person name="Ritland K."/>
            <person name="Bohlmann J."/>
        </authorList>
    </citation>
    <scope>NUCLEOTIDE SEQUENCE</scope>
    <source>
        <tissue evidence="1">Buds collected with no treatment. Collection October 2007</tissue>
    </source>
</reference>